<evidence type="ECO:0000313" key="2">
    <source>
        <dbReference type="EMBL" id="BDZ41550.1"/>
    </source>
</evidence>
<keyword evidence="1" id="KW-0472">Membrane</keyword>
<keyword evidence="1" id="KW-1133">Transmembrane helix</keyword>
<dbReference type="InterPro" id="IPR009937">
    <property type="entry name" value="Phage_holin_3_6"/>
</dbReference>
<evidence type="ECO:0008006" key="4">
    <source>
        <dbReference type="Google" id="ProtNLM"/>
    </source>
</evidence>
<name>A0ABM8G0W5_9CELL</name>
<reference evidence="3" key="1">
    <citation type="journal article" date="2019" name="Int. J. Syst. Evol. Microbiol.">
        <title>The Global Catalogue of Microorganisms (GCM) 10K type strain sequencing project: providing services to taxonomists for standard genome sequencing and annotation.</title>
        <authorList>
            <consortium name="The Broad Institute Genomics Platform"/>
            <consortium name="The Broad Institute Genome Sequencing Center for Infectious Disease"/>
            <person name="Wu L."/>
            <person name="Ma J."/>
        </authorList>
    </citation>
    <scope>NUCLEOTIDE SEQUENCE [LARGE SCALE GENOMIC DNA]</scope>
    <source>
        <strain evidence="3">NBRC 108565</strain>
    </source>
</reference>
<feature type="transmembrane region" description="Helical" evidence="1">
    <location>
        <begin position="81"/>
        <end position="105"/>
    </location>
</feature>
<accession>A0ABM8G0W5</accession>
<evidence type="ECO:0000256" key="1">
    <source>
        <dbReference type="SAM" id="Phobius"/>
    </source>
</evidence>
<organism evidence="2 3">
    <name type="scientific">Paraoerskovia sediminicola</name>
    <dbReference type="NCBI Taxonomy" id="1138587"/>
    <lineage>
        <taxon>Bacteria</taxon>
        <taxon>Bacillati</taxon>
        <taxon>Actinomycetota</taxon>
        <taxon>Actinomycetes</taxon>
        <taxon>Micrococcales</taxon>
        <taxon>Cellulomonadaceae</taxon>
        <taxon>Paraoerskovia</taxon>
    </lineage>
</organism>
<keyword evidence="1" id="KW-0812">Transmembrane</keyword>
<dbReference type="RefSeq" id="WP_286218678.1">
    <property type="nucleotide sequence ID" value="NZ_AP027729.1"/>
</dbReference>
<dbReference type="EMBL" id="AP027729">
    <property type="protein sequence ID" value="BDZ41550.1"/>
    <property type="molecule type" value="Genomic_DNA"/>
</dbReference>
<evidence type="ECO:0000313" key="3">
    <source>
        <dbReference type="Proteomes" id="UP001321475"/>
    </source>
</evidence>
<sequence>MSDWDDGREPPKPSIGTLVERLSEQATRLVRSEIALAKTELTKKLTHAGIAIGLFVAAGVLALYGLGWLFFAAYAGIAEALAPWLAALILGVAILIVVAVLALVGKKQLSRGVPRRPRRPSRASRTTSRR</sequence>
<dbReference type="Pfam" id="PF07332">
    <property type="entry name" value="Phage_holin_3_6"/>
    <property type="match status" value="1"/>
</dbReference>
<protein>
    <recommendedName>
        <fullName evidence="4">Holin-X, holin superfamily III</fullName>
    </recommendedName>
</protein>
<dbReference type="Proteomes" id="UP001321475">
    <property type="component" value="Chromosome"/>
</dbReference>
<proteinExistence type="predicted"/>
<gene>
    <name evidence="2" type="ORF">GCM10025865_08490</name>
</gene>
<feature type="transmembrane region" description="Helical" evidence="1">
    <location>
        <begin position="48"/>
        <end position="75"/>
    </location>
</feature>
<keyword evidence="3" id="KW-1185">Reference proteome</keyword>